<dbReference type="AlphaFoldDB" id="A0A2U8P1L3"/>
<evidence type="ECO:0000256" key="1">
    <source>
        <dbReference type="SAM" id="MobiDB-lite"/>
    </source>
</evidence>
<organism evidence="2 3">
    <name type="scientific">Bradyrhizobium ottawaense</name>
    <dbReference type="NCBI Taxonomy" id="931866"/>
    <lineage>
        <taxon>Bacteria</taxon>
        <taxon>Pseudomonadati</taxon>
        <taxon>Pseudomonadota</taxon>
        <taxon>Alphaproteobacteria</taxon>
        <taxon>Hyphomicrobiales</taxon>
        <taxon>Nitrobacteraceae</taxon>
        <taxon>Bradyrhizobium</taxon>
    </lineage>
</organism>
<dbReference type="EMBL" id="CP029425">
    <property type="protein sequence ID" value="AWL91592.1"/>
    <property type="molecule type" value="Genomic_DNA"/>
</dbReference>
<sequence>MRRTVLVLTTGMLKVFRGAGHTQTILIRNALTFISTTWIASRSFLAELQKTQVGAVPPAMAGHARGRRAAAHPEKGAVRDGPACDVPA</sequence>
<name>A0A2U8P1L3_9BRAD</name>
<protein>
    <submittedName>
        <fullName evidence="2">Uncharacterized protein</fullName>
    </submittedName>
</protein>
<evidence type="ECO:0000313" key="2">
    <source>
        <dbReference type="EMBL" id="AWL91592.1"/>
    </source>
</evidence>
<evidence type="ECO:0000313" key="3">
    <source>
        <dbReference type="Proteomes" id="UP000215703"/>
    </source>
</evidence>
<reference evidence="2 3" key="1">
    <citation type="journal article" date="2014" name="Int. J. Syst. Evol. Microbiol.">
        <title>Bradyrhizobium ottawaense sp. nov., a symbiotic nitrogen fixing bacterium from root nodules of soybeans in Canada.</title>
        <authorList>
            <person name="Yu X."/>
            <person name="Cloutier S."/>
            <person name="Tambong J.T."/>
            <person name="Bromfield E.S."/>
        </authorList>
    </citation>
    <scope>NUCLEOTIDE SEQUENCE [LARGE SCALE GENOMIC DNA]</scope>
    <source>
        <strain evidence="2 3">OO99</strain>
    </source>
</reference>
<accession>A0A2U8P1L3</accession>
<gene>
    <name evidence="2" type="ORF">CIT37_04550</name>
</gene>
<dbReference type="OrthoDB" id="8241835at2"/>
<proteinExistence type="predicted"/>
<dbReference type="Proteomes" id="UP000215703">
    <property type="component" value="Chromosome"/>
</dbReference>
<reference evidence="2 3" key="2">
    <citation type="journal article" date="2017" name="Syst. Appl. Microbiol.">
        <title>Soybeans inoculated with root zone soils of Canadian native legumes harbour diverse and novel Bradyrhizobium spp. that possess agricultural potential.</title>
        <authorList>
            <person name="Bromfield E.S.P."/>
            <person name="Cloutier S."/>
            <person name="Tambong J.T."/>
            <person name="Tran Thi T.V."/>
        </authorList>
    </citation>
    <scope>NUCLEOTIDE SEQUENCE [LARGE SCALE GENOMIC DNA]</scope>
    <source>
        <strain evidence="2 3">OO99</strain>
    </source>
</reference>
<feature type="region of interest" description="Disordered" evidence="1">
    <location>
        <begin position="59"/>
        <end position="88"/>
    </location>
</feature>